<dbReference type="InParanoid" id="D9Q289"/>
<dbReference type="PROSITE" id="PS51686">
    <property type="entry name" value="SAM_MT_RSMB_NOP"/>
    <property type="match status" value="1"/>
</dbReference>
<dbReference type="KEGG" id="asc:ASAC_1022"/>
<gene>
    <name evidence="7" type="ordered locus">ASAC_1022</name>
</gene>
<evidence type="ECO:0000256" key="1">
    <source>
        <dbReference type="ARBA" id="ARBA00022603"/>
    </source>
</evidence>
<dbReference type="CDD" id="cd02440">
    <property type="entry name" value="AdoMet_MTases"/>
    <property type="match status" value="1"/>
</dbReference>
<dbReference type="InterPro" id="IPR043699">
    <property type="entry name" value="NSUN6"/>
</dbReference>
<dbReference type="Pfam" id="PF01189">
    <property type="entry name" value="Methyltr_RsmB-F"/>
    <property type="match status" value="1"/>
</dbReference>
<name>D9Q289_ACIS3</name>
<dbReference type="HAMAP" id="MF_02237">
    <property type="entry name" value="NSUN6"/>
    <property type="match status" value="1"/>
</dbReference>
<evidence type="ECO:0000256" key="2">
    <source>
        <dbReference type="ARBA" id="ARBA00022679"/>
    </source>
</evidence>
<dbReference type="Gene3D" id="3.40.50.150">
    <property type="entry name" value="Vaccinia Virus protein VP39"/>
    <property type="match status" value="1"/>
</dbReference>
<dbReference type="InterPro" id="IPR023267">
    <property type="entry name" value="RCMT"/>
</dbReference>
<dbReference type="PROSITE" id="PS50890">
    <property type="entry name" value="PUA"/>
    <property type="match status" value="1"/>
</dbReference>
<feature type="active site" description="Nucleophile" evidence="5">
    <location>
        <position position="323"/>
    </location>
</feature>
<feature type="binding site" evidence="5">
    <location>
        <position position="253"/>
    </location>
    <ligand>
        <name>S-adenosyl-L-methionine</name>
        <dbReference type="ChEBI" id="CHEBI:59789"/>
    </ligand>
</feature>
<dbReference type="GeneID" id="9499265"/>
<dbReference type="GO" id="GO:0000049">
    <property type="term" value="F:tRNA binding"/>
    <property type="evidence" value="ECO:0007669"/>
    <property type="project" value="UniProtKB-UniRule"/>
</dbReference>
<feature type="binding site" evidence="5">
    <location>
        <position position="231"/>
    </location>
    <ligand>
        <name>S-adenosyl-L-methionine</name>
        <dbReference type="ChEBI" id="CHEBI:59789"/>
    </ligand>
</feature>
<feature type="domain" description="SAM-dependent MTase RsmB/NOP-type" evidence="6">
    <location>
        <begin position="100"/>
        <end position="380"/>
    </location>
</feature>
<dbReference type="FunCoup" id="D9Q289">
    <property type="interactions" value="61"/>
</dbReference>
<keyword evidence="1 5" id="KW-0489">Methyltransferase</keyword>
<organism evidence="7 8">
    <name type="scientific">Acidilobus saccharovorans (strain DSM 16705 / JCM 18335 / VKM B-2471 / 345-15)</name>
    <dbReference type="NCBI Taxonomy" id="666510"/>
    <lineage>
        <taxon>Archaea</taxon>
        <taxon>Thermoproteota</taxon>
        <taxon>Thermoprotei</taxon>
        <taxon>Acidilobales</taxon>
        <taxon>Acidilobaceae</taxon>
        <taxon>Acidilobus</taxon>
    </lineage>
</organism>
<dbReference type="InterPro" id="IPR049560">
    <property type="entry name" value="MeTrfase_RsmB-F_NOP2_cat"/>
</dbReference>
<keyword evidence="4 5" id="KW-0694">RNA-binding</keyword>
<comment type="catalytic activity">
    <reaction evidence="5">
        <text>cytidine(72) in tRNA + S-adenosyl-L-methionine = 5-methylcytidine(72) in tRNA + S-adenosyl-L-homocysteine + H(+)</text>
        <dbReference type="Rhea" id="RHEA:61988"/>
        <dbReference type="Rhea" id="RHEA-COMP:15996"/>
        <dbReference type="Rhea" id="RHEA-COMP:15997"/>
        <dbReference type="ChEBI" id="CHEBI:15378"/>
        <dbReference type="ChEBI" id="CHEBI:57856"/>
        <dbReference type="ChEBI" id="CHEBI:59789"/>
        <dbReference type="ChEBI" id="CHEBI:74483"/>
        <dbReference type="ChEBI" id="CHEBI:82748"/>
    </reaction>
</comment>
<dbReference type="GO" id="GO:0006400">
    <property type="term" value="P:tRNA modification"/>
    <property type="evidence" value="ECO:0007669"/>
    <property type="project" value="UniProtKB-UniRule"/>
</dbReference>
<evidence type="ECO:0000256" key="3">
    <source>
        <dbReference type="ARBA" id="ARBA00022691"/>
    </source>
</evidence>
<dbReference type="InterPro" id="IPR001678">
    <property type="entry name" value="MeTrfase_RsmB-F_NOP2_dom"/>
</dbReference>
<dbReference type="OrthoDB" id="14725at2157"/>
<dbReference type="PANTHER" id="PTHR22807">
    <property type="entry name" value="NOP2 YEAST -RELATED NOL1/NOP2/FMU SUN DOMAIN-CONTAINING"/>
    <property type="match status" value="1"/>
</dbReference>
<evidence type="ECO:0000313" key="7">
    <source>
        <dbReference type="EMBL" id="ADL19427.1"/>
    </source>
</evidence>
<dbReference type="EC" id="2.1.1.-" evidence="5"/>
<dbReference type="GO" id="GO:0001510">
    <property type="term" value="P:RNA methylation"/>
    <property type="evidence" value="ECO:0007669"/>
    <property type="project" value="InterPro"/>
</dbReference>
<dbReference type="InterPro" id="IPR036974">
    <property type="entry name" value="PUA_sf"/>
</dbReference>
<keyword evidence="2 5" id="KW-0808">Transferase</keyword>
<dbReference type="Proteomes" id="UP000000346">
    <property type="component" value="Chromosome"/>
</dbReference>
<evidence type="ECO:0000313" key="8">
    <source>
        <dbReference type="Proteomes" id="UP000000346"/>
    </source>
</evidence>
<dbReference type="InterPro" id="IPR015947">
    <property type="entry name" value="PUA-like_sf"/>
</dbReference>
<dbReference type="Gene3D" id="3.30.70.1170">
    <property type="entry name" value="Sun protein, domain 3"/>
    <property type="match status" value="1"/>
</dbReference>
<dbReference type="InterPro" id="IPR004521">
    <property type="entry name" value="Uncharacterised_CHP00451"/>
</dbReference>
<evidence type="ECO:0000256" key="5">
    <source>
        <dbReference type="HAMAP-Rule" id="MF_02237"/>
    </source>
</evidence>
<dbReference type="eggNOG" id="arCOG00975">
    <property type="taxonomic scope" value="Archaea"/>
</dbReference>
<dbReference type="eggNOG" id="arCOG00973">
    <property type="taxonomic scope" value="Archaea"/>
</dbReference>
<dbReference type="GO" id="GO:0016428">
    <property type="term" value="F:tRNA (cytidine-5-)-methyltransferase activity"/>
    <property type="evidence" value="ECO:0007669"/>
    <property type="project" value="UniProtKB-UniRule"/>
</dbReference>
<sequence length="382" mass="41721">MSIESLIYDQGLLESLGAISRRGVRSLLESLLRPPRRFYLRVNTLKADTTTMLDLLSASGTRFYVDEQLPYAIWIDVKGPFKVDLHDKVVVADKKSAESVYVGSDLYGPGVLRAERVKAGDEVTIVTVDGRPVAEGVAIMDGKEMAEHKKGVAVKVTKSVYATPKVRELPGFNEGLIYSQSLPSMWAVAIASPSPGETIIDFNAAPGGKTSLAAQLAGRKSRIIAIDRASKAEKLRDNLIRLGADWVNVVGGDSRRASSLLNIEGKADLVLIDPPCTNLGVIPKLYDTKRLADAVVLSRYQRQFISEAWKALKPGGRLVYSTCTLTDVENEANVLFAMELGFEVTKPYPMPREASYNGLGLRFSPEDGHPGFFISLMVKPYA</sequence>
<dbReference type="STRING" id="666510.ASAC_1022"/>
<feature type="binding site" evidence="5">
    <location>
        <position position="273"/>
    </location>
    <ligand>
        <name>S-adenosyl-L-methionine</name>
        <dbReference type="ChEBI" id="CHEBI:59789"/>
    </ligand>
</feature>
<reference evidence="7 8" key="1">
    <citation type="journal article" date="2010" name="Appl. Environ. Microbiol.">
        <title>The genome sequence of the crenarchaeon Acidilobus saccharovorans supports a new order, Acidilobales, and suggests an important ecological role in terrestrial acidic hot springs.</title>
        <authorList>
            <person name="Mardanov A.V."/>
            <person name="Svetlitchnyi V.A."/>
            <person name="Beletsky A.V."/>
            <person name="Prokofeva M.I."/>
            <person name="Bonch-Osmolovskaya E.A."/>
            <person name="Ravin N.V."/>
            <person name="Skryabin K.G."/>
        </authorList>
    </citation>
    <scope>NUCLEOTIDE SEQUENCE [LARGE SCALE GENOMIC DNA]</scope>
    <source>
        <strain evidence="8">DSM 16705 / JCM 18335 / VKM B-2471 / 345-15</strain>
    </source>
</reference>
<dbReference type="InterPro" id="IPR002478">
    <property type="entry name" value="PUA"/>
</dbReference>
<accession>D9Q289</accession>
<feature type="binding site" evidence="5">
    <location>
        <position position="300"/>
    </location>
    <ligand>
        <name>S-adenosyl-L-methionine</name>
        <dbReference type="ChEBI" id="CHEBI:59789"/>
    </ligand>
</feature>
<proteinExistence type="inferred from homology"/>
<keyword evidence="3 5" id="KW-0949">S-adenosyl-L-methionine</keyword>
<comment type="similarity">
    <text evidence="5">Belongs to the class I-like SAM-binding methyltransferase superfamily. RsmB/NOP family.</text>
</comment>
<protein>
    <recommendedName>
        <fullName evidence="5">tRNA (cytosine(72)-C(5))-methyltransferase</fullName>
        <shortName evidence="5">tRNA:m(5)C72 MTase</shortName>
        <ecNumber evidence="5">2.1.1.-</ecNumber>
    </recommendedName>
</protein>
<keyword evidence="8" id="KW-1185">Reference proteome</keyword>
<comment type="function">
    <text evidence="5">S-adenosyl-L-methionine-dependent methyltransferase that specifically methylates the C5 position of cytosine 72 in several tRNAs.</text>
</comment>
<dbReference type="Gene3D" id="2.30.130.10">
    <property type="entry name" value="PUA domain"/>
    <property type="match status" value="1"/>
</dbReference>
<dbReference type="PRINTS" id="PR02008">
    <property type="entry name" value="RCMTFAMILY"/>
</dbReference>
<dbReference type="CDD" id="cd07953">
    <property type="entry name" value="PUA"/>
    <property type="match status" value="1"/>
</dbReference>
<evidence type="ECO:0000259" key="6">
    <source>
        <dbReference type="PROSITE" id="PS51686"/>
    </source>
</evidence>
<feature type="binding site" evidence="5">
    <location>
        <position position="227"/>
    </location>
    <ligand>
        <name>S-adenosyl-L-methionine</name>
        <dbReference type="ChEBI" id="CHEBI:59789"/>
    </ligand>
</feature>
<dbReference type="RefSeq" id="WP_013266939.1">
    <property type="nucleotide sequence ID" value="NC_014374.1"/>
</dbReference>
<dbReference type="Pfam" id="PF01472">
    <property type="entry name" value="PUA"/>
    <property type="match status" value="1"/>
</dbReference>
<dbReference type="NCBIfam" id="TIGR00451">
    <property type="entry name" value="unchar_dom_2"/>
    <property type="match status" value="1"/>
</dbReference>
<comment type="caution">
    <text evidence="5">Lacks conserved residue(s) required for the propagation of feature annotation.</text>
</comment>
<dbReference type="InterPro" id="IPR029063">
    <property type="entry name" value="SAM-dependent_MTases_sf"/>
</dbReference>
<dbReference type="SUPFAM" id="SSF53335">
    <property type="entry name" value="S-adenosyl-L-methionine-dependent methyltransferases"/>
    <property type="match status" value="1"/>
</dbReference>
<dbReference type="HOGENOM" id="CLU_005316_1_0_2"/>
<dbReference type="PANTHER" id="PTHR22807:SF34">
    <property type="entry name" value="TRNA (CYTOSINE(72)-C(5))-METHYLTRANSFERASE NSUN6"/>
    <property type="match status" value="1"/>
</dbReference>
<dbReference type="AlphaFoldDB" id="D9Q289"/>
<evidence type="ECO:0000256" key="4">
    <source>
        <dbReference type="ARBA" id="ARBA00022884"/>
    </source>
</evidence>
<dbReference type="EMBL" id="CP001742">
    <property type="protein sequence ID" value="ADL19427.1"/>
    <property type="molecule type" value="Genomic_DNA"/>
</dbReference>
<dbReference type="SMART" id="SM00359">
    <property type="entry name" value="PUA"/>
    <property type="match status" value="1"/>
</dbReference>
<dbReference type="SUPFAM" id="SSF88697">
    <property type="entry name" value="PUA domain-like"/>
    <property type="match status" value="1"/>
</dbReference>